<dbReference type="EMBL" id="LR593886">
    <property type="protein sequence ID" value="VTR93314.1"/>
    <property type="molecule type" value="Genomic_DNA"/>
</dbReference>
<protein>
    <submittedName>
        <fullName evidence="2">Uncharacterized protein</fullName>
    </submittedName>
</protein>
<keyword evidence="1" id="KW-1133">Transmembrane helix</keyword>
<gene>
    <name evidence="2" type="ORF">SOIL9_44000</name>
</gene>
<name>A0A6P2CZT4_9BACT</name>
<evidence type="ECO:0000313" key="3">
    <source>
        <dbReference type="Proteomes" id="UP000464178"/>
    </source>
</evidence>
<keyword evidence="1" id="KW-0812">Transmembrane</keyword>
<accession>A0A6P2CZT4</accession>
<dbReference type="Proteomes" id="UP000464178">
    <property type="component" value="Chromosome"/>
</dbReference>
<dbReference type="AlphaFoldDB" id="A0A6P2CZT4"/>
<feature type="transmembrane region" description="Helical" evidence="1">
    <location>
        <begin position="114"/>
        <end position="134"/>
    </location>
</feature>
<keyword evidence="1" id="KW-0472">Membrane</keyword>
<organism evidence="2 3">
    <name type="scientific">Gemmata massiliana</name>
    <dbReference type="NCBI Taxonomy" id="1210884"/>
    <lineage>
        <taxon>Bacteria</taxon>
        <taxon>Pseudomonadati</taxon>
        <taxon>Planctomycetota</taxon>
        <taxon>Planctomycetia</taxon>
        <taxon>Gemmatales</taxon>
        <taxon>Gemmataceae</taxon>
        <taxon>Gemmata</taxon>
    </lineage>
</organism>
<dbReference type="RefSeq" id="WP_162668061.1">
    <property type="nucleotide sequence ID" value="NZ_LR593886.1"/>
</dbReference>
<sequence length="179" mass="19507">MARIELAFPLPPDECTARLAAGTNRTRALFFEDEPKAVYGRVEAGLVNVRRRAPRSQLQMCLSGAFEARGPGTVFRGRIGWDVSSWCALVVFVMNALVWAFLLTVNANSTSSGIGPWLLLALPLVTVVGAFSLWRDWRRARGEGAFLVEFLRRTLGGTADENAPASSEVRARAGFGGHL</sequence>
<evidence type="ECO:0000313" key="2">
    <source>
        <dbReference type="EMBL" id="VTR93314.1"/>
    </source>
</evidence>
<evidence type="ECO:0000256" key="1">
    <source>
        <dbReference type="SAM" id="Phobius"/>
    </source>
</evidence>
<reference evidence="2 3" key="1">
    <citation type="submission" date="2019-05" db="EMBL/GenBank/DDBJ databases">
        <authorList>
            <consortium name="Science for Life Laboratories"/>
        </authorList>
    </citation>
    <scope>NUCLEOTIDE SEQUENCE [LARGE SCALE GENOMIC DNA]</scope>
    <source>
        <strain evidence="2">Soil9</strain>
    </source>
</reference>
<feature type="transmembrane region" description="Helical" evidence="1">
    <location>
        <begin position="83"/>
        <end position="102"/>
    </location>
</feature>
<keyword evidence="3" id="KW-1185">Reference proteome</keyword>
<proteinExistence type="predicted"/>
<dbReference type="KEGG" id="gms:SOIL9_44000"/>